<dbReference type="EMBL" id="JAHBCL010000003">
    <property type="protein sequence ID" value="MBS7525506.1"/>
    <property type="molecule type" value="Genomic_DNA"/>
</dbReference>
<reference evidence="1 2" key="1">
    <citation type="submission" date="2021-05" db="EMBL/GenBank/DDBJ databases">
        <title>Fusibacter ferrireducens sp. nov., an anaerobic, sulfur- and Fe-reducing bacterium isolated from the mangrove sediment.</title>
        <authorList>
            <person name="Qiu D."/>
        </authorList>
    </citation>
    <scope>NUCLEOTIDE SEQUENCE [LARGE SCALE GENOMIC DNA]</scope>
    <source>
        <strain evidence="1 2">DSM 12116</strain>
    </source>
</reference>
<gene>
    <name evidence="1" type="ORF">KHM83_02300</name>
</gene>
<comment type="caution">
    <text evidence="1">The sequence shown here is derived from an EMBL/GenBank/DDBJ whole genome shotgun (WGS) entry which is preliminary data.</text>
</comment>
<sequence>MNSSQQVIQKLIERYDYCGALEILKETGHDHSDAGVVIDSCRYAVNFDFATAKKLLTQLSEETRHKDMSQMLKRNVEALTDGYPDALFSELLENLKFQIVNEEFIDFLGRVYRFKEAIYKYMFIKNHLKNRKFSFHIRFMQKKEILKILRNHYKIFNSNLIFGINAYFKKYAKHDPKVEQIIKLLNSEKMNQLIELRHESLIGHGFRGVSYEEIQRVYGNPYTVLDDFRECLYLLDIDILRYKYAMVNDFILEMMHNTFDEE</sequence>
<organism evidence="1 2">
    <name type="scientific">Fusibacter paucivorans</name>
    <dbReference type="NCBI Taxonomy" id="76009"/>
    <lineage>
        <taxon>Bacteria</taxon>
        <taxon>Bacillati</taxon>
        <taxon>Bacillota</taxon>
        <taxon>Clostridia</taxon>
        <taxon>Eubacteriales</taxon>
        <taxon>Eubacteriales Family XII. Incertae Sedis</taxon>
        <taxon>Fusibacter</taxon>
    </lineage>
</organism>
<accession>A0ABS5PKG7</accession>
<evidence type="ECO:0000313" key="2">
    <source>
        <dbReference type="Proteomes" id="UP000746471"/>
    </source>
</evidence>
<name>A0ABS5PKG7_9FIRM</name>
<dbReference type="RefSeq" id="WP_213235295.1">
    <property type="nucleotide sequence ID" value="NZ_JAHBCL010000003.1"/>
</dbReference>
<evidence type="ECO:0000313" key="1">
    <source>
        <dbReference type="EMBL" id="MBS7525506.1"/>
    </source>
</evidence>
<dbReference type="Proteomes" id="UP000746471">
    <property type="component" value="Unassembled WGS sequence"/>
</dbReference>
<proteinExistence type="predicted"/>
<protein>
    <submittedName>
        <fullName evidence="1">Uncharacterized protein</fullName>
    </submittedName>
</protein>
<keyword evidence="2" id="KW-1185">Reference proteome</keyword>